<proteinExistence type="predicted"/>
<sequence>MAGKKIKKLSSGKPQAHYKLVTSDVCTVCKKQCARGIKYMALMERPGAVGEGVPCVLTRYTK</sequence>
<reference evidence="1 2" key="1">
    <citation type="journal article" date="2007" name="Int. J. Syst. Evol. Microbiol.">
        <title>Paenibacillus ginsengarvi sp. nov., isolated from soil from ginseng cultivation.</title>
        <authorList>
            <person name="Yoon M.H."/>
            <person name="Ten L.N."/>
            <person name="Im W.T."/>
        </authorList>
    </citation>
    <scope>NUCLEOTIDE SEQUENCE [LARGE SCALE GENOMIC DNA]</scope>
    <source>
        <strain evidence="1 2">KCTC 13059</strain>
    </source>
</reference>
<evidence type="ECO:0000313" key="1">
    <source>
        <dbReference type="EMBL" id="RKN86712.1"/>
    </source>
</evidence>
<dbReference type="OrthoDB" id="2382331at2"/>
<evidence type="ECO:0000313" key="2">
    <source>
        <dbReference type="Proteomes" id="UP000282311"/>
    </source>
</evidence>
<dbReference type="AlphaFoldDB" id="A0A3B0CNI7"/>
<dbReference type="RefSeq" id="WP_120745419.1">
    <property type="nucleotide sequence ID" value="NZ_RBAH01000001.1"/>
</dbReference>
<comment type="caution">
    <text evidence="1">The sequence shown here is derived from an EMBL/GenBank/DDBJ whole genome shotgun (WGS) entry which is preliminary data.</text>
</comment>
<dbReference type="EMBL" id="RBAH01000001">
    <property type="protein sequence ID" value="RKN86712.1"/>
    <property type="molecule type" value="Genomic_DNA"/>
</dbReference>
<gene>
    <name evidence="1" type="ORF">D7M11_01785</name>
</gene>
<protein>
    <submittedName>
        <fullName evidence="1">Uncharacterized protein</fullName>
    </submittedName>
</protein>
<organism evidence="1 2">
    <name type="scientific">Paenibacillus ginsengarvi</name>
    <dbReference type="NCBI Taxonomy" id="400777"/>
    <lineage>
        <taxon>Bacteria</taxon>
        <taxon>Bacillati</taxon>
        <taxon>Bacillota</taxon>
        <taxon>Bacilli</taxon>
        <taxon>Bacillales</taxon>
        <taxon>Paenibacillaceae</taxon>
        <taxon>Paenibacillus</taxon>
    </lineage>
</organism>
<dbReference type="Proteomes" id="UP000282311">
    <property type="component" value="Unassembled WGS sequence"/>
</dbReference>
<keyword evidence="2" id="KW-1185">Reference proteome</keyword>
<accession>A0A3B0CNI7</accession>
<name>A0A3B0CNI7_9BACL</name>